<dbReference type="Gene3D" id="3.40.1410.10">
    <property type="entry name" value="Chorismate lyase-like"/>
    <property type="match status" value="1"/>
</dbReference>
<dbReference type="InterPro" id="IPR050679">
    <property type="entry name" value="Bact_HTH_transcr_reg"/>
</dbReference>
<dbReference type="PANTHER" id="PTHR44846">
    <property type="entry name" value="MANNOSYL-D-GLYCERATE TRANSPORT/METABOLISM SYSTEM REPRESSOR MNGR-RELATED"/>
    <property type="match status" value="1"/>
</dbReference>
<dbReference type="EMBL" id="JQIF01000016">
    <property type="protein sequence ID" value="KGJ54453.1"/>
    <property type="molecule type" value="Genomic_DNA"/>
</dbReference>
<dbReference type="InterPro" id="IPR028978">
    <property type="entry name" value="Chorismate_lyase_/UTRA_dom_sf"/>
</dbReference>
<dbReference type="GO" id="GO:0003677">
    <property type="term" value="F:DNA binding"/>
    <property type="evidence" value="ECO:0007669"/>
    <property type="project" value="UniProtKB-KW"/>
</dbReference>
<name>A0A099IC08_CLOIN</name>
<dbReference type="PRINTS" id="PR00035">
    <property type="entry name" value="HTHGNTR"/>
</dbReference>
<dbReference type="Proteomes" id="UP001203972">
    <property type="component" value="Unassembled WGS sequence"/>
</dbReference>
<dbReference type="Proteomes" id="UP000030008">
    <property type="component" value="Unassembled WGS sequence"/>
</dbReference>
<dbReference type="CDD" id="cd07377">
    <property type="entry name" value="WHTH_GntR"/>
    <property type="match status" value="1"/>
</dbReference>
<evidence type="ECO:0000313" key="6">
    <source>
        <dbReference type="EMBL" id="MCR0233689.1"/>
    </source>
</evidence>
<dbReference type="SUPFAM" id="SSF46785">
    <property type="entry name" value="Winged helix' DNA-binding domain"/>
    <property type="match status" value="1"/>
</dbReference>
<keyword evidence="2" id="KW-0238">DNA-binding</keyword>
<dbReference type="InterPro" id="IPR000524">
    <property type="entry name" value="Tscrpt_reg_HTH_GntR"/>
</dbReference>
<dbReference type="InterPro" id="IPR011663">
    <property type="entry name" value="UTRA"/>
</dbReference>
<dbReference type="SMART" id="SM00866">
    <property type="entry name" value="UTRA"/>
    <property type="match status" value="1"/>
</dbReference>
<dbReference type="SMART" id="SM00345">
    <property type="entry name" value="HTH_GNTR"/>
    <property type="match status" value="1"/>
</dbReference>
<evidence type="ECO:0000313" key="7">
    <source>
        <dbReference type="Proteomes" id="UP000030008"/>
    </source>
</evidence>
<dbReference type="PANTHER" id="PTHR44846:SF1">
    <property type="entry name" value="MANNOSYL-D-GLYCERATE TRANSPORT_METABOLISM SYSTEM REPRESSOR MNGR-RELATED"/>
    <property type="match status" value="1"/>
</dbReference>
<dbReference type="AlphaFoldDB" id="A0A099IC08"/>
<sequence>MENKIPIYRQIEQYIMNNIEDGIYAEGMMIPSEEDFCEKFHTSRMTVRKAFDILQTKGILHKKKGKGTFVSTFSIEKNMQTIHGWKETMQMAGYRTRSDLLKIAMEKADEKIAKKLHMKEGDFVYIIIRLRYANDTPILIEKAHLNAFMFPNLLQITFEEQSLYDILKRNYQLHIHHVCQKVLTQKLYGAYAQQLFQEDEATALVMENISYDDREIPLEYTISYINGELYSLNYYVT</sequence>
<dbReference type="InterPro" id="IPR036390">
    <property type="entry name" value="WH_DNA-bd_sf"/>
</dbReference>
<evidence type="ECO:0000256" key="2">
    <source>
        <dbReference type="ARBA" id="ARBA00023125"/>
    </source>
</evidence>
<dbReference type="Pfam" id="PF07702">
    <property type="entry name" value="UTRA"/>
    <property type="match status" value="1"/>
</dbReference>
<dbReference type="PROSITE" id="PS50949">
    <property type="entry name" value="HTH_GNTR"/>
    <property type="match status" value="1"/>
</dbReference>
<dbReference type="GO" id="GO:0045892">
    <property type="term" value="P:negative regulation of DNA-templated transcription"/>
    <property type="evidence" value="ECO:0007669"/>
    <property type="project" value="TreeGrafter"/>
</dbReference>
<evidence type="ECO:0000259" key="4">
    <source>
        <dbReference type="PROSITE" id="PS50949"/>
    </source>
</evidence>
<dbReference type="EMBL" id="JAKTMA010000022">
    <property type="protein sequence ID" value="MCR0233689.1"/>
    <property type="molecule type" value="Genomic_DNA"/>
</dbReference>
<reference evidence="5 7" key="1">
    <citation type="submission" date="2014-08" db="EMBL/GenBank/DDBJ databases">
        <title>Clostridium innocuum, an unnegligible vancomycin-resistant pathogen causing extra-intestinal infections.</title>
        <authorList>
            <person name="Feng Y."/>
            <person name="Chiu C.-H."/>
        </authorList>
    </citation>
    <scope>NUCLEOTIDE SEQUENCE [LARGE SCALE GENOMIC DNA]</scope>
    <source>
        <strain evidence="5 7">AN88</strain>
    </source>
</reference>
<reference evidence="6" key="2">
    <citation type="journal article" date="2022" name="Clin. Infect. Dis.">
        <title>Association between Clostridium innocuum and antibiotic-associated diarrhea in adults and children: A cross-sectional study and comparative genomics analysis.</title>
        <authorList>
            <person name="Cherny K.E."/>
            <person name="Muscat E.B."/>
            <person name="Balaji A."/>
            <person name="Mukherjee J."/>
            <person name="Ozer E.A."/>
            <person name="Angarone M.P."/>
            <person name="Hauser A.R."/>
            <person name="Sichel J.S."/>
            <person name="Amponsah E."/>
            <person name="Kociolek L.K."/>
        </authorList>
    </citation>
    <scope>NUCLEOTIDE SEQUENCE</scope>
    <source>
        <strain evidence="6">NU1-AC-029v</strain>
    </source>
</reference>
<evidence type="ECO:0000256" key="3">
    <source>
        <dbReference type="ARBA" id="ARBA00023163"/>
    </source>
</evidence>
<dbReference type="Gene3D" id="1.10.10.10">
    <property type="entry name" value="Winged helix-like DNA-binding domain superfamily/Winged helix DNA-binding domain"/>
    <property type="match status" value="1"/>
</dbReference>
<dbReference type="RefSeq" id="WP_008818379.1">
    <property type="nucleotide sequence ID" value="NZ_AP025565.1"/>
</dbReference>
<dbReference type="Pfam" id="PF00392">
    <property type="entry name" value="GntR"/>
    <property type="match status" value="1"/>
</dbReference>
<evidence type="ECO:0000313" key="5">
    <source>
        <dbReference type="EMBL" id="KGJ54453.1"/>
    </source>
</evidence>
<feature type="domain" description="HTH gntR-type" evidence="4">
    <location>
        <begin position="5"/>
        <end position="73"/>
    </location>
</feature>
<gene>
    <name evidence="5" type="ORF">CIAN88_03695</name>
    <name evidence="6" type="ORF">MKC95_13025</name>
</gene>
<organism evidence="5 7">
    <name type="scientific">Clostridium innocuum</name>
    <dbReference type="NCBI Taxonomy" id="1522"/>
    <lineage>
        <taxon>Bacteria</taxon>
        <taxon>Bacillati</taxon>
        <taxon>Bacillota</taxon>
        <taxon>Clostridia</taxon>
        <taxon>Eubacteriales</taxon>
        <taxon>Clostridiaceae</taxon>
        <taxon>Clostridium</taxon>
    </lineage>
</organism>
<keyword evidence="1" id="KW-0805">Transcription regulation</keyword>
<evidence type="ECO:0000256" key="1">
    <source>
        <dbReference type="ARBA" id="ARBA00023015"/>
    </source>
</evidence>
<accession>A0A099IC08</accession>
<dbReference type="GO" id="GO:0003700">
    <property type="term" value="F:DNA-binding transcription factor activity"/>
    <property type="evidence" value="ECO:0007669"/>
    <property type="project" value="InterPro"/>
</dbReference>
<dbReference type="InterPro" id="IPR036388">
    <property type="entry name" value="WH-like_DNA-bd_sf"/>
</dbReference>
<protein>
    <submittedName>
        <fullName evidence="5">GntR family transcriptional regulator</fullName>
    </submittedName>
</protein>
<comment type="caution">
    <text evidence="5">The sequence shown here is derived from an EMBL/GenBank/DDBJ whole genome shotgun (WGS) entry which is preliminary data.</text>
</comment>
<proteinExistence type="predicted"/>
<dbReference type="FunFam" id="1.10.10.10:FF:000079">
    <property type="entry name" value="GntR family transcriptional regulator"/>
    <property type="match status" value="1"/>
</dbReference>
<dbReference type="SUPFAM" id="SSF64288">
    <property type="entry name" value="Chorismate lyase-like"/>
    <property type="match status" value="1"/>
</dbReference>
<keyword evidence="3" id="KW-0804">Transcription</keyword>